<dbReference type="EMBL" id="AGUD01000071">
    <property type="protein sequence ID" value="EHN11766.1"/>
    <property type="molecule type" value="Genomic_DNA"/>
</dbReference>
<dbReference type="OrthoDB" id="5242312at2"/>
<name>H0E3G9_9ACTN</name>
<evidence type="ECO:0000313" key="3">
    <source>
        <dbReference type="Proteomes" id="UP000005143"/>
    </source>
</evidence>
<feature type="region of interest" description="Disordered" evidence="1">
    <location>
        <begin position="73"/>
        <end position="119"/>
    </location>
</feature>
<protein>
    <submittedName>
        <fullName evidence="2">Uncharacterized protein</fullName>
    </submittedName>
</protein>
<reference evidence="2 3" key="1">
    <citation type="journal article" date="2013" name="Biodegradation">
        <title>Quantitative proteomic analysis of ibuprofen-degrading Patulibacter sp. strain I11.</title>
        <authorList>
            <person name="Almeida B."/>
            <person name="Kjeldal H."/>
            <person name="Lolas I."/>
            <person name="Knudsen A.D."/>
            <person name="Carvalho G."/>
            <person name="Nielsen K.L."/>
            <person name="Barreto Crespo M.T."/>
            <person name="Stensballe A."/>
            <person name="Nielsen J.L."/>
        </authorList>
    </citation>
    <scope>NUCLEOTIDE SEQUENCE [LARGE SCALE GENOMIC DNA]</scope>
    <source>
        <strain evidence="2 3">I11</strain>
    </source>
</reference>
<gene>
    <name evidence="2" type="ORF">PAI11_13400</name>
</gene>
<organism evidence="2 3">
    <name type="scientific">Patulibacter medicamentivorans</name>
    <dbReference type="NCBI Taxonomy" id="1097667"/>
    <lineage>
        <taxon>Bacteria</taxon>
        <taxon>Bacillati</taxon>
        <taxon>Actinomycetota</taxon>
        <taxon>Thermoleophilia</taxon>
        <taxon>Solirubrobacterales</taxon>
        <taxon>Patulibacteraceae</taxon>
        <taxon>Patulibacter</taxon>
    </lineage>
</organism>
<comment type="caution">
    <text evidence="2">The sequence shown here is derived from an EMBL/GenBank/DDBJ whole genome shotgun (WGS) entry which is preliminary data.</text>
</comment>
<dbReference type="AlphaFoldDB" id="H0E3G9"/>
<dbReference type="RefSeq" id="WP_007572335.1">
    <property type="nucleotide sequence ID" value="NZ_AGUD01000071.1"/>
</dbReference>
<accession>H0E3G9</accession>
<keyword evidence="3" id="KW-1185">Reference proteome</keyword>
<evidence type="ECO:0000313" key="2">
    <source>
        <dbReference type="EMBL" id="EHN11766.1"/>
    </source>
</evidence>
<feature type="compositionally biased region" description="Basic and acidic residues" evidence="1">
    <location>
        <begin position="80"/>
        <end position="90"/>
    </location>
</feature>
<evidence type="ECO:0000256" key="1">
    <source>
        <dbReference type="SAM" id="MobiDB-lite"/>
    </source>
</evidence>
<dbReference type="Proteomes" id="UP000005143">
    <property type="component" value="Unassembled WGS sequence"/>
</dbReference>
<sequence length="263" mass="28587">MSTPGNYLVCSSCGRHLLRGEAPEVFLHDGERREVCELCVPRALHAGWIRVGVGDAPTLEPDRGARSLLERFKRGRRPGRPAEGRRERAGRTRQRPTAAETMAEHQAQDLSAPPPQRRRPHRIEDEIEGLAVAQEEPAAPLADYATTAGGDRASVTTAGARMAARAVDLYNHSSHPRLIAGVARSLGAPWVTVRNVGGSRMQVVIAWELTWYRFELDLAREADGVRDAGHGTSLDELQPGEVAPNAVSDEHGYLYLQAGATAA</sequence>
<proteinExistence type="predicted"/>